<sequence length="40" mass="4852">MINYDTNNWERLLNCQVDIARVDILKEYIRDRVLSEAVRL</sequence>
<dbReference type="STRING" id="118168.MC7420_3200"/>
<evidence type="ECO:0000313" key="2">
    <source>
        <dbReference type="Proteomes" id="UP000003835"/>
    </source>
</evidence>
<keyword evidence="2" id="KW-1185">Reference proteome</keyword>
<proteinExistence type="predicted"/>
<dbReference type="RefSeq" id="WP_006099137.1">
    <property type="nucleotide sequence ID" value="NZ_DS989843.1"/>
</dbReference>
<gene>
    <name evidence="1" type="ORF">MC7420_3200</name>
</gene>
<dbReference type="HOGENOM" id="CLU_3287928_0_0_3"/>
<dbReference type="Proteomes" id="UP000003835">
    <property type="component" value="Unassembled WGS sequence"/>
</dbReference>
<name>B4VKI1_9CYAN</name>
<organism evidence="1 2">
    <name type="scientific">Coleofasciculus chthonoplastes PCC 7420</name>
    <dbReference type="NCBI Taxonomy" id="118168"/>
    <lineage>
        <taxon>Bacteria</taxon>
        <taxon>Bacillati</taxon>
        <taxon>Cyanobacteriota</taxon>
        <taxon>Cyanophyceae</taxon>
        <taxon>Coleofasciculales</taxon>
        <taxon>Coleofasciculaceae</taxon>
        <taxon>Coleofasciculus</taxon>
    </lineage>
</organism>
<accession>B4VKI1</accession>
<dbReference type="AlphaFoldDB" id="B4VKI1"/>
<protein>
    <submittedName>
        <fullName evidence="1">Uncharacterized protein</fullName>
    </submittedName>
</protein>
<evidence type="ECO:0000313" key="1">
    <source>
        <dbReference type="EMBL" id="EDX77876.1"/>
    </source>
</evidence>
<dbReference type="EMBL" id="DS989843">
    <property type="protein sequence ID" value="EDX77876.1"/>
    <property type="molecule type" value="Genomic_DNA"/>
</dbReference>
<reference evidence="1 2" key="1">
    <citation type="submission" date="2008-07" db="EMBL/GenBank/DDBJ databases">
        <authorList>
            <person name="Tandeau de Marsac N."/>
            <person name="Ferriera S."/>
            <person name="Johnson J."/>
            <person name="Kravitz S."/>
            <person name="Beeson K."/>
            <person name="Sutton G."/>
            <person name="Rogers Y.-H."/>
            <person name="Friedman R."/>
            <person name="Frazier M."/>
            <person name="Venter J.C."/>
        </authorList>
    </citation>
    <scope>NUCLEOTIDE SEQUENCE [LARGE SCALE GENOMIC DNA]</scope>
    <source>
        <strain evidence="1 2">PCC 7420</strain>
    </source>
</reference>